<keyword evidence="2" id="KW-1185">Reference proteome</keyword>
<comment type="caution">
    <text evidence="1">The sequence shown here is derived from an EMBL/GenBank/DDBJ whole genome shotgun (WGS) entry which is preliminary data.</text>
</comment>
<proteinExistence type="predicted"/>
<evidence type="ECO:0000313" key="2">
    <source>
        <dbReference type="Proteomes" id="UP000827872"/>
    </source>
</evidence>
<accession>A0ACB8EWH5</accession>
<evidence type="ECO:0000313" key="1">
    <source>
        <dbReference type="EMBL" id="KAH7996858.1"/>
    </source>
</evidence>
<sequence>MAELPLPAAGNPATHPSDAAAESPSPVADSTPGENGTLEGKTPCRFFKEGRCRFGTRCRNLHPTDPGNTCNLEDHRPPSQELSLHPPAEKKPPMKTAEDVISLRIEAADGTPGCRAIESLSTIGLPDRQYLKLTLEEPFAAFSWEDLASAAPGVLAIPKHRIQYFKYGERVGQSQPHRRRLWVYRRRENHLTAGDVEKGLDGAAGRQEAVEQFGETVENLDGSAATGEAGGKVAESGTVGHPEEELSTLVGMKQEDEPMVGEEDEENGASESRTGRHFPCHRQRPTHFLAIQVTSSEIRKAAGHIQSTLCKVRPDLAEFCVPLPTLHLTLCLLRLDTPEEIHRAIAALQELQTHNRRLLPPALVTSFQGVEMFHSRVLYMCPTSVADLGTLVRTLEDAFRRKGLTVIPPPKQDTFHLTVVKIPRKLGLHLPADSSWLPPIEDLESQAVEAICLCEVGQGRKTDGFYTTVLKLDLYWEGNG</sequence>
<reference evidence="1" key="1">
    <citation type="submission" date="2021-08" db="EMBL/GenBank/DDBJ databases">
        <title>The first chromosome-level gecko genome reveals the dynamic sex chromosomes of Neotropical dwarf geckos (Sphaerodactylidae: Sphaerodactylus).</title>
        <authorList>
            <person name="Pinto B.J."/>
            <person name="Keating S.E."/>
            <person name="Gamble T."/>
        </authorList>
    </citation>
    <scope>NUCLEOTIDE SEQUENCE</scope>
    <source>
        <strain evidence="1">TG3544</strain>
    </source>
</reference>
<name>A0ACB8EWH5_9SAUR</name>
<organism evidence="1 2">
    <name type="scientific">Sphaerodactylus townsendi</name>
    <dbReference type="NCBI Taxonomy" id="933632"/>
    <lineage>
        <taxon>Eukaryota</taxon>
        <taxon>Metazoa</taxon>
        <taxon>Chordata</taxon>
        <taxon>Craniata</taxon>
        <taxon>Vertebrata</taxon>
        <taxon>Euteleostomi</taxon>
        <taxon>Lepidosauria</taxon>
        <taxon>Squamata</taxon>
        <taxon>Bifurcata</taxon>
        <taxon>Gekkota</taxon>
        <taxon>Sphaerodactylidae</taxon>
        <taxon>Sphaerodactylus</taxon>
    </lineage>
</organism>
<dbReference type="EMBL" id="CM037628">
    <property type="protein sequence ID" value="KAH7996858.1"/>
    <property type="molecule type" value="Genomic_DNA"/>
</dbReference>
<dbReference type="Proteomes" id="UP000827872">
    <property type="component" value="Linkage Group LG15"/>
</dbReference>
<gene>
    <name evidence="1" type="ORF">K3G42_011550</name>
</gene>
<protein>
    <submittedName>
        <fullName evidence="1">Uncharacterized protein</fullName>
    </submittedName>
</protein>